<dbReference type="EMBL" id="RSCE01000014">
    <property type="protein sequence ID" value="RSH77762.1"/>
    <property type="molecule type" value="Genomic_DNA"/>
</dbReference>
<evidence type="ECO:0000256" key="6">
    <source>
        <dbReference type="SAM" id="SignalP"/>
    </source>
</evidence>
<protein>
    <recommendedName>
        <fullName evidence="7">Fungal lipase-type domain-containing protein</fullName>
    </recommendedName>
</protein>
<evidence type="ECO:0000256" key="2">
    <source>
        <dbReference type="ARBA" id="ARBA00043996"/>
    </source>
</evidence>
<evidence type="ECO:0000256" key="3">
    <source>
        <dbReference type="ARBA" id="ARBA00047591"/>
    </source>
</evidence>
<dbReference type="STRING" id="105984.A0A427XG11"/>
<feature type="chain" id="PRO_5019374481" description="Fungal lipase-type domain-containing protein" evidence="6">
    <location>
        <begin position="23"/>
        <end position="469"/>
    </location>
</feature>
<comment type="catalytic activity">
    <reaction evidence="3">
        <text>a diacylglycerol + H2O = a monoacylglycerol + a fatty acid + H(+)</text>
        <dbReference type="Rhea" id="RHEA:32731"/>
        <dbReference type="ChEBI" id="CHEBI:15377"/>
        <dbReference type="ChEBI" id="CHEBI:15378"/>
        <dbReference type="ChEBI" id="CHEBI:17408"/>
        <dbReference type="ChEBI" id="CHEBI:18035"/>
        <dbReference type="ChEBI" id="CHEBI:28868"/>
    </reaction>
</comment>
<dbReference type="InterPro" id="IPR029058">
    <property type="entry name" value="AB_hydrolase_fold"/>
</dbReference>
<dbReference type="AlphaFoldDB" id="A0A427XG11"/>
<organism evidence="8 9">
    <name type="scientific">Apiotrichum porosum</name>
    <dbReference type="NCBI Taxonomy" id="105984"/>
    <lineage>
        <taxon>Eukaryota</taxon>
        <taxon>Fungi</taxon>
        <taxon>Dikarya</taxon>
        <taxon>Basidiomycota</taxon>
        <taxon>Agaricomycotina</taxon>
        <taxon>Tremellomycetes</taxon>
        <taxon>Trichosporonales</taxon>
        <taxon>Trichosporonaceae</taxon>
        <taxon>Apiotrichum</taxon>
    </lineage>
</organism>
<keyword evidence="6" id="KW-0732">Signal</keyword>
<dbReference type="GeneID" id="39587364"/>
<evidence type="ECO:0000256" key="4">
    <source>
        <dbReference type="ARBA" id="ARBA00048461"/>
    </source>
</evidence>
<dbReference type="OrthoDB" id="426718at2759"/>
<gene>
    <name evidence="8" type="ORF">EHS24_002821</name>
</gene>
<dbReference type="RefSeq" id="XP_028472909.1">
    <property type="nucleotide sequence ID" value="XM_028618542.1"/>
</dbReference>
<feature type="compositionally biased region" description="Polar residues" evidence="5">
    <location>
        <begin position="103"/>
        <end position="112"/>
    </location>
</feature>
<evidence type="ECO:0000259" key="7">
    <source>
        <dbReference type="Pfam" id="PF01764"/>
    </source>
</evidence>
<comment type="catalytic activity">
    <reaction evidence="4">
        <text>a monoacylglycerol + H2O = glycerol + a fatty acid + H(+)</text>
        <dbReference type="Rhea" id="RHEA:15245"/>
        <dbReference type="ChEBI" id="CHEBI:15377"/>
        <dbReference type="ChEBI" id="CHEBI:15378"/>
        <dbReference type="ChEBI" id="CHEBI:17408"/>
        <dbReference type="ChEBI" id="CHEBI:17754"/>
        <dbReference type="ChEBI" id="CHEBI:28868"/>
    </reaction>
</comment>
<reference evidence="8 9" key="1">
    <citation type="submission" date="2018-11" db="EMBL/GenBank/DDBJ databases">
        <title>Genome sequence of Apiotrichum porosum DSM 27194.</title>
        <authorList>
            <person name="Aliyu H."/>
            <person name="Gorte O."/>
            <person name="Ochsenreither K."/>
        </authorList>
    </citation>
    <scope>NUCLEOTIDE SEQUENCE [LARGE SCALE GENOMIC DNA]</scope>
    <source>
        <strain evidence="8 9">DSM 27194</strain>
    </source>
</reference>
<dbReference type="InterPro" id="IPR002921">
    <property type="entry name" value="Fungal_lipase-type"/>
</dbReference>
<feature type="signal peptide" evidence="6">
    <location>
        <begin position="1"/>
        <end position="22"/>
    </location>
</feature>
<dbReference type="Gene3D" id="3.40.50.1820">
    <property type="entry name" value="alpha/beta hydrolase"/>
    <property type="match status" value="2"/>
</dbReference>
<comment type="caution">
    <text evidence="8">The sequence shown here is derived from an EMBL/GenBank/DDBJ whole genome shotgun (WGS) entry which is preliminary data.</text>
</comment>
<feature type="region of interest" description="Disordered" evidence="5">
    <location>
        <begin position="41"/>
        <end position="118"/>
    </location>
</feature>
<name>A0A427XG11_9TREE</name>
<proteinExistence type="inferred from homology"/>
<keyword evidence="1" id="KW-1015">Disulfide bond</keyword>
<accession>A0A427XG11</accession>
<dbReference type="PANTHER" id="PTHR45856:SF25">
    <property type="entry name" value="FUNGAL LIPASE-LIKE DOMAIN-CONTAINING PROTEIN"/>
    <property type="match status" value="1"/>
</dbReference>
<evidence type="ECO:0000256" key="5">
    <source>
        <dbReference type="SAM" id="MobiDB-lite"/>
    </source>
</evidence>
<dbReference type="Pfam" id="PF01764">
    <property type="entry name" value="Lipase_3"/>
    <property type="match status" value="1"/>
</dbReference>
<sequence length="469" mass="48866">MRCLTPLLLVLVSQSTVSLAFGRVGPRRAAVGRNFDLVYPPNWTRALSDSTDNTAAVTTPNPANGTDVDSDGAASDSDDEGEEDDDEEDEEDDDDDDDDDDATTGNSTSTVGYTGYNASDWGTAADNSSATGTTTGPVTNLTADEVRGWAVPATYAAAAYCGPERVSTWSCITCAALGNHTVVTGGDNADTPWWYVADNGEQVVIAITGMNPDSPASVALAFDFTPVVPENIGRNTPEDVLVHRGVYTAFTRVRRPLTRAVRAAVRRVAANVAANAAAANVAARATAPNETAVAVNTTYPAANDTSAPVNATYPGNATASDVDGRVVVPVLVVGHSFGGALAQLVGLDLAERLNTTTAVAVRSFVPPRSGNPAWANWMDSVLPPPQAQYIVNKDDATPHLPPRDWGFRHSGGEVWISNATGQYVSCSGQENAACAASVEPGNLFETVAAIPRIQHLGPFAGVFVGICLG</sequence>
<dbReference type="PANTHER" id="PTHR45856">
    <property type="entry name" value="ALPHA/BETA-HYDROLASES SUPERFAMILY PROTEIN"/>
    <property type="match status" value="1"/>
</dbReference>
<evidence type="ECO:0000313" key="8">
    <source>
        <dbReference type="EMBL" id="RSH77762.1"/>
    </source>
</evidence>
<dbReference type="GO" id="GO:0006629">
    <property type="term" value="P:lipid metabolic process"/>
    <property type="evidence" value="ECO:0007669"/>
    <property type="project" value="InterPro"/>
</dbReference>
<evidence type="ECO:0000256" key="1">
    <source>
        <dbReference type="ARBA" id="ARBA00023157"/>
    </source>
</evidence>
<feature type="compositionally biased region" description="Acidic residues" evidence="5">
    <location>
        <begin position="76"/>
        <end position="102"/>
    </location>
</feature>
<keyword evidence="9" id="KW-1185">Reference proteome</keyword>
<comment type="similarity">
    <text evidence="2">Belongs to the AB hydrolase superfamily. Lipase family. Class 3 subfamily.</text>
</comment>
<dbReference type="Proteomes" id="UP000279236">
    <property type="component" value="Unassembled WGS sequence"/>
</dbReference>
<dbReference type="InterPro" id="IPR051218">
    <property type="entry name" value="Sec_MonoDiacylglyc_Lipase"/>
</dbReference>
<feature type="domain" description="Fungal lipase-type" evidence="7">
    <location>
        <begin position="330"/>
        <end position="403"/>
    </location>
</feature>
<dbReference type="SUPFAM" id="SSF53474">
    <property type="entry name" value="alpha/beta-Hydrolases"/>
    <property type="match status" value="1"/>
</dbReference>
<evidence type="ECO:0000313" key="9">
    <source>
        <dbReference type="Proteomes" id="UP000279236"/>
    </source>
</evidence>
<feature type="compositionally biased region" description="Polar residues" evidence="5">
    <location>
        <begin position="45"/>
        <end position="64"/>
    </location>
</feature>